<proteinExistence type="predicted"/>
<gene>
    <name evidence="3" type="ORF">D0Y65_048684</name>
</gene>
<dbReference type="EMBL" id="QZWG01000018">
    <property type="protein sequence ID" value="RZB52319.1"/>
    <property type="molecule type" value="Genomic_DNA"/>
</dbReference>
<keyword evidence="2" id="KW-0812">Transmembrane</keyword>
<feature type="region of interest" description="Disordered" evidence="1">
    <location>
        <begin position="194"/>
        <end position="215"/>
    </location>
</feature>
<dbReference type="Proteomes" id="UP000289340">
    <property type="component" value="Chromosome 18"/>
</dbReference>
<evidence type="ECO:0000256" key="2">
    <source>
        <dbReference type="SAM" id="Phobius"/>
    </source>
</evidence>
<reference evidence="3 4" key="1">
    <citation type="submission" date="2018-09" db="EMBL/GenBank/DDBJ databases">
        <title>A high-quality reference genome of wild soybean provides a powerful tool to mine soybean genomes.</title>
        <authorList>
            <person name="Xie M."/>
            <person name="Chung C.Y.L."/>
            <person name="Li M.-W."/>
            <person name="Wong F.-L."/>
            <person name="Chan T.-F."/>
            <person name="Lam H.-M."/>
        </authorList>
    </citation>
    <scope>NUCLEOTIDE SEQUENCE [LARGE SCALE GENOMIC DNA]</scope>
    <source>
        <strain evidence="4">cv. W05</strain>
        <tissue evidence="3">Hypocotyl of etiolated seedlings</tissue>
    </source>
</reference>
<feature type="region of interest" description="Disordered" evidence="1">
    <location>
        <begin position="328"/>
        <end position="365"/>
    </location>
</feature>
<feature type="transmembrane region" description="Helical" evidence="2">
    <location>
        <begin position="78"/>
        <end position="101"/>
    </location>
</feature>
<keyword evidence="2" id="KW-1133">Transmembrane helix</keyword>
<feature type="compositionally biased region" description="Polar residues" evidence="1">
    <location>
        <begin position="194"/>
        <end position="213"/>
    </location>
</feature>
<keyword evidence="4" id="KW-1185">Reference proteome</keyword>
<evidence type="ECO:0000313" key="3">
    <source>
        <dbReference type="EMBL" id="RZB52319.1"/>
    </source>
</evidence>
<evidence type="ECO:0000256" key="1">
    <source>
        <dbReference type="SAM" id="MobiDB-lite"/>
    </source>
</evidence>
<keyword evidence="2" id="KW-0472">Membrane</keyword>
<dbReference type="AlphaFoldDB" id="A0A445FTT6"/>
<organism evidence="3 4">
    <name type="scientific">Glycine soja</name>
    <name type="common">Wild soybean</name>
    <dbReference type="NCBI Taxonomy" id="3848"/>
    <lineage>
        <taxon>Eukaryota</taxon>
        <taxon>Viridiplantae</taxon>
        <taxon>Streptophyta</taxon>
        <taxon>Embryophyta</taxon>
        <taxon>Tracheophyta</taxon>
        <taxon>Spermatophyta</taxon>
        <taxon>Magnoliopsida</taxon>
        <taxon>eudicotyledons</taxon>
        <taxon>Gunneridae</taxon>
        <taxon>Pentapetalae</taxon>
        <taxon>rosids</taxon>
        <taxon>fabids</taxon>
        <taxon>Fabales</taxon>
        <taxon>Fabaceae</taxon>
        <taxon>Papilionoideae</taxon>
        <taxon>50 kb inversion clade</taxon>
        <taxon>NPAAA clade</taxon>
        <taxon>indigoferoid/millettioid clade</taxon>
        <taxon>Phaseoleae</taxon>
        <taxon>Glycine</taxon>
        <taxon>Glycine subgen. Soja</taxon>
    </lineage>
</organism>
<evidence type="ECO:0000313" key="4">
    <source>
        <dbReference type="Proteomes" id="UP000289340"/>
    </source>
</evidence>
<accession>A0A445FTT6</accession>
<comment type="caution">
    <text evidence="3">The sequence shown here is derived from an EMBL/GenBank/DDBJ whole genome shotgun (WGS) entry which is preliminary data.</text>
</comment>
<sequence>MQRVAISDDDDDDNNYIVSNSFAKKTSEEEDVVDATFSSYLFSLCALSCECSFQVHFVCLTSVLTVSLRLSSVSCRQVVIELFIGLLLYFWIVLIASGKFLSIHPDSEDNSTMGASDEDAEAVYLRAFPFLLAAPSDGQQEEKAYYLQNQARPQQKFQGSYQGYRGGSGSNQPYGWRPHNNACSSPNNTSFLGHSNNYYGGSSNKGPQQQQAQLDRLSKMEDTLNQLMQVSILNQKNIDTSIKNLEVQVGQLVKQMSEHESGSFSATTEVNPREQCNAITARRGIVVGLKDESEFSENKTNEGVVKISDEKEVVEKEQKNELLAKEKQVEKQKLPASKKGKVILDHSPIQHLPYPNAPSKKDKEK</sequence>
<protein>
    <submittedName>
        <fullName evidence="3">Uncharacterized protein</fullName>
    </submittedName>
</protein>
<name>A0A445FTT6_GLYSO</name>